<accession>A0AAV4R1E3</accession>
<evidence type="ECO:0000313" key="2">
    <source>
        <dbReference type="Proteomes" id="UP001054945"/>
    </source>
</evidence>
<reference evidence="1 2" key="1">
    <citation type="submission" date="2021-06" db="EMBL/GenBank/DDBJ databases">
        <title>Caerostris extrusa draft genome.</title>
        <authorList>
            <person name="Kono N."/>
            <person name="Arakawa K."/>
        </authorList>
    </citation>
    <scope>NUCLEOTIDE SEQUENCE [LARGE SCALE GENOMIC DNA]</scope>
</reference>
<sequence length="81" mass="8915">MRVGEHPIRGFSAVVPRGGVADANLCRKQSASRINSSSAKITTQLIILPEITMRFFSCGRVPPPPTPIPPFSQRLSQLHYE</sequence>
<dbReference type="EMBL" id="BPLR01007051">
    <property type="protein sequence ID" value="GIY14192.1"/>
    <property type="molecule type" value="Genomic_DNA"/>
</dbReference>
<comment type="caution">
    <text evidence="1">The sequence shown here is derived from an EMBL/GenBank/DDBJ whole genome shotgun (WGS) entry which is preliminary data.</text>
</comment>
<evidence type="ECO:0000313" key="1">
    <source>
        <dbReference type="EMBL" id="GIY14192.1"/>
    </source>
</evidence>
<keyword evidence="2" id="KW-1185">Reference proteome</keyword>
<proteinExistence type="predicted"/>
<protein>
    <submittedName>
        <fullName evidence="1">Uncharacterized protein</fullName>
    </submittedName>
</protein>
<dbReference type="Proteomes" id="UP001054945">
    <property type="component" value="Unassembled WGS sequence"/>
</dbReference>
<name>A0AAV4R1E3_CAEEX</name>
<dbReference type="AlphaFoldDB" id="A0AAV4R1E3"/>
<organism evidence="1 2">
    <name type="scientific">Caerostris extrusa</name>
    <name type="common">Bark spider</name>
    <name type="synonym">Caerostris bankana</name>
    <dbReference type="NCBI Taxonomy" id="172846"/>
    <lineage>
        <taxon>Eukaryota</taxon>
        <taxon>Metazoa</taxon>
        <taxon>Ecdysozoa</taxon>
        <taxon>Arthropoda</taxon>
        <taxon>Chelicerata</taxon>
        <taxon>Arachnida</taxon>
        <taxon>Araneae</taxon>
        <taxon>Araneomorphae</taxon>
        <taxon>Entelegynae</taxon>
        <taxon>Araneoidea</taxon>
        <taxon>Araneidae</taxon>
        <taxon>Caerostris</taxon>
    </lineage>
</organism>
<gene>
    <name evidence="1" type="ORF">CEXT_732921</name>
</gene>